<accession>A0A4R3JCQ7</accession>
<proteinExistence type="predicted"/>
<gene>
    <name evidence="2" type="ORF">EDD55_10378</name>
</gene>
<dbReference type="OrthoDB" id="8526323at2"/>
<dbReference type="RefSeq" id="WP_132938435.1">
    <property type="nucleotide sequence ID" value="NZ_CP119676.1"/>
</dbReference>
<dbReference type="InterPro" id="IPR020945">
    <property type="entry name" value="DMSO/NO3_reduct_chaperone"/>
</dbReference>
<dbReference type="Gene3D" id="1.10.3480.10">
    <property type="entry name" value="TorD-like"/>
    <property type="match status" value="1"/>
</dbReference>
<evidence type="ECO:0000313" key="3">
    <source>
        <dbReference type="Proteomes" id="UP000295304"/>
    </source>
</evidence>
<dbReference type="PANTHER" id="PTHR34227">
    <property type="entry name" value="CHAPERONE PROTEIN YCDY"/>
    <property type="match status" value="1"/>
</dbReference>
<dbReference type="EMBL" id="SLZW01000003">
    <property type="protein sequence ID" value="TCS63457.1"/>
    <property type="molecule type" value="Genomic_DNA"/>
</dbReference>
<comment type="caution">
    <text evidence="2">The sequence shown here is derived from an EMBL/GenBank/DDBJ whole genome shotgun (WGS) entry which is preliminary data.</text>
</comment>
<organism evidence="2 3">
    <name type="scientific">Varunaivibrio sulfuroxidans</name>
    <dbReference type="NCBI Taxonomy" id="1773489"/>
    <lineage>
        <taxon>Bacteria</taxon>
        <taxon>Pseudomonadati</taxon>
        <taxon>Pseudomonadota</taxon>
        <taxon>Alphaproteobacteria</taxon>
        <taxon>Rhodospirillales</taxon>
        <taxon>Magnetovibrionaceae</taxon>
        <taxon>Varunaivibrio</taxon>
    </lineage>
</organism>
<dbReference type="AlphaFoldDB" id="A0A4R3JCQ7"/>
<dbReference type="Pfam" id="PF02613">
    <property type="entry name" value="Nitrate_red_del"/>
    <property type="match status" value="1"/>
</dbReference>
<dbReference type="PANTHER" id="PTHR34227:SF1">
    <property type="entry name" value="DIMETHYL SULFOXIDE REDUCTASE CHAPERONE-RELATED"/>
    <property type="match status" value="1"/>
</dbReference>
<reference evidence="2 3" key="1">
    <citation type="submission" date="2019-03" db="EMBL/GenBank/DDBJ databases">
        <title>Genomic Encyclopedia of Type Strains, Phase IV (KMG-IV): sequencing the most valuable type-strain genomes for metagenomic binning, comparative biology and taxonomic classification.</title>
        <authorList>
            <person name="Goeker M."/>
        </authorList>
    </citation>
    <scope>NUCLEOTIDE SEQUENCE [LARGE SCALE GENOMIC DNA]</scope>
    <source>
        <strain evidence="2 3">DSM 101688</strain>
    </source>
</reference>
<sequence>MRKKQNEQTSSPRDESDFLRARFYALLSRLLGCPPDSDTLDLLRALDGDETPMGCALSALREAARVSSVDDARDEYTRLFYGVGAGGELLPYASHYLSGLLYDRPLADLRAEMARLRLRQDEDVHEPEDHIATVLEIMHTLILDGDASHGRQRQEDFFAAHVLPWAPNFFAELEAAQNAALYVPLGSVGRLLMQIERQAFEMAA</sequence>
<keyword evidence="1" id="KW-0143">Chaperone</keyword>
<evidence type="ECO:0000256" key="1">
    <source>
        <dbReference type="ARBA" id="ARBA00023186"/>
    </source>
</evidence>
<name>A0A4R3JCQ7_9PROT</name>
<protein>
    <submittedName>
        <fullName evidence="2">TorA maturation chaperone TorD</fullName>
    </submittedName>
</protein>
<dbReference type="SUPFAM" id="SSF89155">
    <property type="entry name" value="TorD-like"/>
    <property type="match status" value="1"/>
</dbReference>
<keyword evidence="3" id="KW-1185">Reference proteome</keyword>
<dbReference type="InterPro" id="IPR036411">
    <property type="entry name" value="TorD-like_sf"/>
</dbReference>
<dbReference type="Proteomes" id="UP000295304">
    <property type="component" value="Unassembled WGS sequence"/>
</dbReference>
<evidence type="ECO:0000313" key="2">
    <source>
        <dbReference type="EMBL" id="TCS63457.1"/>
    </source>
</evidence>
<dbReference type="InterPro" id="IPR050289">
    <property type="entry name" value="TorD/DmsD_chaperones"/>
</dbReference>